<evidence type="ECO:0000313" key="2">
    <source>
        <dbReference type="Proteomes" id="UP001157034"/>
    </source>
</evidence>
<proteinExistence type="predicted"/>
<dbReference type="Proteomes" id="UP001157034">
    <property type="component" value="Unassembled WGS sequence"/>
</dbReference>
<evidence type="ECO:0000313" key="1">
    <source>
        <dbReference type="EMBL" id="GMA93823.1"/>
    </source>
</evidence>
<accession>A0ABQ6JZP6</accession>
<name>A0ABQ6JZP6_9MICO</name>
<protein>
    <recommendedName>
        <fullName evidence="3">C2H2-type domain-containing protein</fullName>
    </recommendedName>
</protein>
<evidence type="ECO:0008006" key="3">
    <source>
        <dbReference type="Google" id="ProtNLM"/>
    </source>
</evidence>
<sequence length="94" mass="10772">MSGDRPRLWIEEASPAFGWALVVCEHCDRRWFPVMEPRAFAERHAWEHTNAAGLPVRVWDEAELVCAEPGCRRRAVYADALCRACHVRVRRAAA</sequence>
<gene>
    <name evidence="1" type="ORF">GCM10025881_06470</name>
</gene>
<comment type="caution">
    <text evidence="1">The sequence shown here is derived from an EMBL/GenBank/DDBJ whole genome shotgun (WGS) entry which is preliminary data.</text>
</comment>
<dbReference type="EMBL" id="BSVB01000001">
    <property type="protein sequence ID" value="GMA93823.1"/>
    <property type="molecule type" value="Genomic_DNA"/>
</dbReference>
<keyword evidence="2" id="KW-1185">Reference proteome</keyword>
<reference evidence="2" key="1">
    <citation type="journal article" date="2019" name="Int. J. Syst. Evol. Microbiol.">
        <title>The Global Catalogue of Microorganisms (GCM) 10K type strain sequencing project: providing services to taxonomists for standard genome sequencing and annotation.</title>
        <authorList>
            <consortium name="The Broad Institute Genomics Platform"/>
            <consortium name="The Broad Institute Genome Sequencing Center for Infectious Disease"/>
            <person name="Wu L."/>
            <person name="Ma J."/>
        </authorList>
    </citation>
    <scope>NUCLEOTIDE SEQUENCE [LARGE SCALE GENOMIC DNA]</scope>
    <source>
        <strain evidence="2">NBRC 108894</strain>
    </source>
</reference>
<organism evidence="1 2">
    <name type="scientific">Pseudolysinimonas kribbensis</name>
    <dbReference type="NCBI Taxonomy" id="433641"/>
    <lineage>
        <taxon>Bacteria</taxon>
        <taxon>Bacillati</taxon>
        <taxon>Actinomycetota</taxon>
        <taxon>Actinomycetes</taxon>
        <taxon>Micrococcales</taxon>
        <taxon>Microbacteriaceae</taxon>
        <taxon>Pseudolysinimonas</taxon>
    </lineage>
</organism>